<evidence type="ECO:0000313" key="5">
    <source>
        <dbReference type="EMBL" id="KAG1366499.1"/>
    </source>
</evidence>
<comment type="caution">
    <text evidence="5">The sequence shown here is derived from an EMBL/GenBank/DDBJ whole genome shotgun (WGS) entry which is preliminary data.</text>
</comment>
<dbReference type="EMBL" id="CM017884">
    <property type="protein sequence ID" value="KAG1366499.1"/>
    <property type="molecule type" value="Genomic_DNA"/>
</dbReference>
<dbReference type="PROSITE" id="PS51375">
    <property type="entry name" value="PPR"/>
    <property type="match status" value="5"/>
</dbReference>
<feature type="region of interest" description="Disordered" evidence="3">
    <location>
        <begin position="41"/>
        <end position="64"/>
    </location>
</feature>
<organism evidence="5 6">
    <name type="scientific">Cocos nucifera</name>
    <name type="common">Coconut palm</name>
    <dbReference type="NCBI Taxonomy" id="13894"/>
    <lineage>
        <taxon>Eukaryota</taxon>
        <taxon>Viridiplantae</taxon>
        <taxon>Streptophyta</taxon>
        <taxon>Embryophyta</taxon>
        <taxon>Tracheophyta</taxon>
        <taxon>Spermatophyta</taxon>
        <taxon>Magnoliopsida</taxon>
        <taxon>Liliopsida</taxon>
        <taxon>Arecaceae</taxon>
        <taxon>Arecoideae</taxon>
        <taxon>Cocoseae</taxon>
        <taxon>Attaleinae</taxon>
        <taxon>Cocos</taxon>
    </lineage>
</organism>
<evidence type="ECO:0000256" key="2">
    <source>
        <dbReference type="PROSITE-ProRule" id="PRU00708"/>
    </source>
</evidence>
<dbReference type="SUPFAM" id="SSF81901">
    <property type="entry name" value="HCP-like"/>
    <property type="match status" value="1"/>
</dbReference>
<reference evidence="5" key="2">
    <citation type="submission" date="2019-07" db="EMBL/GenBank/DDBJ databases">
        <authorList>
            <person name="Yang Y."/>
            <person name="Bocs S."/>
            <person name="Baudouin L."/>
        </authorList>
    </citation>
    <scope>NUCLEOTIDE SEQUENCE</scope>
    <source>
        <tissue evidence="5">Spear leaf of Hainan Tall coconut</tissue>
    </source>
</reference>
<feature type="repeat" description="PPR" evidence="2">
    <location>
        <begin position="359"/>
        <end position="393"/>
    </location>
</feature>
<feature type="repeat" description="PPR" evidence="2">
    <location>
        <begin position="252"/>
        <end position="286"/>
    </location>
</feature>
<name>A0A8K0ISP6_COCNU</name>
<feature type="repeat" description="PPR" evidence="2">
    <location>
        <begin position="324"/>
        <end position="358"/>
    </location>
</feature>
<dbReference type="Gene3D" id="1.25.40.10">
    <property type="entry name" value="Tetratricopeptide repeat domain"/>
    <property type="match status" value="2"/>
</dbReference>
<protein>
    <submittedName>
        <fullName evidence="5">Putative pentatricopeptide repeat-containing protein</fullName>
    </submittedName>
</protein>
<evidence type="ECO:0000259" key="4">
    <source>
        <dbReference type="Pfam" id="PF17177"/>
    </source>
</evidence>
<feature type="domain" description="PROP1-like PPR" evidence="4">
    <location>
        <begin position="205"/>
        <end position="350"/>
    </location>
</feature>
<dbReference type="Pfam" id="PF17177">
    <property type="entry name" value="PPR_long"/>
    <property type="match status" value="1"/>
</dbReference>
<keyword evidence="6" id="KW-1185">Reference proteome</keyword>
<dbReference type="Proteomes" id="UP000797356">
    <property type="component" value="Chromosome 13"/>
</dbReference>
<dbReference type="AlphaFoldDB" id="A0A8K0ISP6"/>
<reference evidence="5" key="1">
    <citation type="journal article" date="2017" name="Gigascience">
        <title>The genome draft of coconut (Cocos nucifera).</title>
        <authorList>
            <person name="Xiao Y."/>
            <person name="Xu P."/>
            <person name="Fan H."/>
            <person name="Baudouin L."/>
            <person name="Xia W."/>
            <person name="Bocs S."/>
            <person name="Xu J."/>
            <person name="Li Q."/>
            <person name="Guo A."/>
            <person name="Zhou L."/>
            <person name="Li J."/>
            <person name="Wu Y."/>
            <person name="Ma Z."/>
            <person name="Armero A."/>
            <person name="Issali A.E."/>
            <person name="Liu N."/>
            <person name="Peng M."/>
            <person name="Yang Y."/>
        </authorList>
    </citation>
    <scope>NUCLEOTIDE SEQUENCE</scope>
    <source>
        <tissue evidence="5">Spear leaf of Hainan Tall coconut</tissue>
    </source>
</reference>
<evidence type="ECO:0000256" key="1">
    <source>
        <dbReference type="ARBA" id="ARBA00022737"/>
    </source>
</evidence>
<dbReference type="PANTHER" id="PTHR47932:SF51">
    <property type="entry name" value="PENTACOTRIPEPTIDE-REPEAT REGION OF PRORP DOMAIN-CONTAINING PROTEIN"/>
    <property type="match status" value="1"/>
</dbReference>
<dbReference type="InterPro" id="IPR011990">
    <property type="entry name" value="TPR-like_helical_dom_sf"/>
</dbReference>
<dbReference type="OrthoDB" id="185373at2759"/>
<dbReference type="InterPro" id="IPR033443">
    <property type="entry name" value="PROP1-like_PPR_dom"/>
</dbReference>
<dbReference type="GO" id="GO:0003729">
    <property type="term" value="F:mRNA binding"/>
    <property type="evidence" value="ECO:0007669"/>
    <property type="project" value="TreeGrafter"/>
</dbReference>
<evidence type="ECO:0000313" key="6">
    <source>
        <dbReference type="Proteomes" id="UP000797356"/>
    </source>
</evidence>
<dbReference type="NCBIfam" id="TIGR00756">
    <property type="entry name" value="PPR"/>
    <property type="match status" value="4"/>
</dbReference>
<accession>A0A8K0ISP6</accession>
<dbReference type="InterPro" id="IPR002885">
    <property type="entry name" value="PPR_rpt"/>
</dbReference>
<keyword evidence="1" id="KW-0677">Repeat</keyword>
<gene>
    <name evidence="5" type="ORF">COCNU_13G002890</name>
</gene>
<evidence type="ECO:0000256" key="3">
    <source>
        <dbReference type="SAM" id="MobiDB-lite"/>
    </source>
</evidence>
<dbReference type="Pfam" id="PF13041">
    <property type="entry name" value="PPR_2"/>
    <property type="match status" value="1"/>
</dbReference>
<sequence>MELCVRYIPNHGREWLGLPCSLSSHGPRKLPVAVRRRLLLLRPPPPPRRESPRAPQAPPPPRLPGCLVHTRGPAEALLLAQSHRSLTLAFLRWASPLPFFSASLRSQSLAALLLSRFRLFPSALSLARSLASRFLPSPVIQSVAAALHFLRPSPSPSPSAAFDLLIKSYASLGRVPDARSALSLTKVSGFSRTLRNTIEEFLADISRSGVTLNVYSYNILIRRFCSWGVLKGEFEMAFQLNQEMVAKGVLPDAITYSSLFRGLCEVRRLDNAHELFERMLSLGLHPVEFTYTTLIHGHCQEGDIKKALLLHDEMIKKGILPDGEFKSVVSLLKGFCMKGLMNEADKVFELILERKWKPNEVVYSVLIHGHCRGGNVQKALDLYKKMILAGFAPNPTSTISLINGLSEEGMDEEMNHVIQTLLGGCPLINAETSKVLVEVNRKDGNMEAVFNTLTEMAKDGLLPNGG</sequence>
<feature type="repeat" description="PPR" evidence="2">
    <location>
        <begin position="213"/>
        <end position="251"/>
    </location>
</feature>
<feature type="repeat" description="PPR" evidence="2">
    <location>
        <begin position="287"/>
        <end position="321"/>
    </location>
</feature>
<dbReference type="PANTHER" id="PTHR47932">
    <property type="entry name" value="ATPASE EXPRESSION PROTEIN 3"/>
    <property type="match status" value="1"/>
</dbReference>
<proteinExistence type="predicted"/>